<feature type="transmembrane region" description="Helical" evidence="1">
    <location>
        <begin position="20"/>
        <end position="40"/>
    </location>
</feature>
<name>A0A6A5YKW7_9PLEO</name>
<dbReference type="Pfam" id="PF24802">
    <property type="entry name" value="DUF7703"/>
    <property type="match status" value="1"/>
</dbReference>
<accession>A0A6A5YKW7</accession>
<reference evidence="3" key="1">
    <citation type="journal article" date="2020" name="Stud. Mycol.">
        <title>101 Dothideomycetes genomes: a test case for predicting lifestyles and emergence of pathogens.</title>
        <authorList>
            <person name="Haridas S."/>
            <person name="Albert R."/>
            <person name="Binder M."/>
            <person name="Bloem J."/>
            <person name="Labutti K."/>
            <person name="Salamov A."/>
            <person name="Andreopoulos B."/>
            <person name="Baker S."/>
            <person name="Barry K."/>
            <person name="Bills G."/>
            <person name="Bluhm B."/>
            <person name="Cannon C."/>
            <person name="Castanera R."/>
            <person name="Culley D."/>
            <person name="Daum C."/>
            <person name="Ezra D."/>
            <person name="Gonzalez J."/>
            <person name="Henrissat B."/>
            <person name="Kuo A."/>
            <person name="Liang C."/>
            <person name="Lipzen A."/>
            <person name="Lutzoni F."/>
            <person name="Magnuson J."/>
            <person name="Mondo S."/>
            <person name="Nolan M."/>
            <person name="Ohm R."/>
            <person name="Pangilinan J."/>
            <person name="Park H.-J."/>
            <person name="Ramirez L."/>
            <person name="Alfaro M."/>
            <person name="Sun H."/>
            <person name="Tritt A."/>
            <person name="Yoshinaga Y."/>
            <person name="Zwiers L.-H."/>
            <person name="Turgeon B."/>
            <person name="Goodwin S."/>
            <person name="Spatafora J."/>
            <person name="Crous P."/>
            <person name="Grigoriev I."/>
        </authorList>
    </citation>
    <scope>NUCLEOTIDE SEQUENCE</scope>
    <source>
        <strain evidence="3">CBS 627.86</strain>
    </source>
</reference>
<dbReference type="Proteomes" id="UP000799770">
    <property type="component" value="Unassembled WGS sequence"/>
</dbReference>
<feature type="transmembrane region" description="Helical" evidence="1">
    <location>
        <begin position="156"/>
        <end position="174"/>
    </location>
</feature>
<evidence type="ECO:0000313" key="4">
    <source>
        <dbReference type="Proteomes" id="UP000799770"/>
    </source>
</evidence>
<sequence>ITGGNYDIYGADRTIPRSMTAFTAIAWFSALETLVLIFFVFKKYSGIYFWSLLITTLGVVPYASGAWMKQNNVSHNDHFTETLLTIGWVVMVPGQSVVLYSRLHLISQNWRLIRFILYMIIFNAIVLCIPTSTLNLRQYTKNPAPYTRGYVVMEKIQMTIFTAQEVFISCVYLWEIRRVLQVVFDKKTRQSMWQLVAMNVLLLILDAALLTVEFMNFYMIETTFKSLVYAVKLKVEFGVLSQIVSVIQHNRSQPNSQTLA</sequence>
<dbReference type="InterPro" id="IPR056120">
    <property type="entry name" value="DUF7703"/>
</dbReference>
<evidence type="ECO:0000313" key="3">
    <source>
        <dbReference type="EMBL" id="KAF2107590.1"/>
    </source>
</evidence>
<dbReference type="PANTHER" id="PTHR37013">
    <property type="entry name" value="INTEGRAL MEMBRANE PROTEIN (AFU_ORTHOLOGUE AFUA_1G05950)-RELATED"/>
    <property type="match status" value="1"/>
</dbReference>
<keyword evidence="1" id="KW-1133">Transmembrane helix</keyword>
<dbReference type="PANTHER" id="PTHR37013:SF3">
    <property type="entry name" value="INTEGRAL MEMBRANE PROTEIN (AFU_ORTHOLOGUE AFUA_1G05950)"/>
    <property type="match status" value="1"/>
</dbReference>
<feature type="transmembrane region" description="Helical" evidence="1">
    <location>
        <begin position="195"/>
        <end position="220"/>
    </location>
</feature>
<gene>
    <name evidence="3" type="ORF">BDV96DRAFT_454112</name>
</gene>
<keyword evidence="1" id="KW-0812">Transmembrane</keyword>
<feature type="non-terminal residue" evidence="3">
    <location>
        <position position="260"/>
    </location>
</feature>
<feature type="transmembrane region" description="Helical" evidence="1">
    <location>
        <begin position="83"/>
        <end position="103"/>
    </location>
</feature>
<dbReference type="OrthoDB" id="405906at2759"/>
<keyword evidence="4" id="KW-1185">Reference proteome</keyword>
<feature type="non-terminal residue" evidence="3">
    <location>
        <position position="1"/>
    </location>
</feature>
<organism evidence="3 4">
    <name type="scientific">Lophiotrema nucula</name>
    <dbReference type="NCBI Taxonomy" id="690887"/>
    <lineage>
        <taxon>Eukaryota</taxon>
        <taxon>Fungi</taxon>
        <taxon>Dikarya</taxon>
        <taxon>Ascomycota</taxon>
        <taxon>Pezizomycotina</taxon>
        <taxon>Dothideomycetes</taxon>
        <taxon>Pleosporomycetidae</taxon>
        <taxon>Pleosporales</taxon>
        <taxon>Lophiotremataceae</taxon>
        <taxon>Lophiotrema</taxon>
    </lineage>
</organism>
<feature type="domain" description="DUF7703" evidence="2">
    <location>
        <begin position="18"/>
        <end position="247"/>
    </location>
</feature>
<feature type="transmembrane region" description="Helical" evidence="1">
    <location>
        <begin position="115"/>
        <end position="136"/>
    </location>
</feature>
<protein>
    <submittedName>
        <fullName evidence="3">Integral membrane protein</fullName>
    </submittedName>
</protein>
<keyword evidence="1" id="KW-0472">Membrane</keyword>
<dbReference type="EMBL" id="ML977353">
    <property type="protein sequence ID" value="KAF2107590.1"/>
    <property type="molecule type" value="Genomic_DNA"/>
</dbReference>
<evidence type="ECO:0000259" key="2">
    <source>
        <dbReference type="Pfam" id="PF24802"/>
    </source>
</evidence>
<proteinExistence type="predicted"/>
<dbReference type="AlphaFoldDB" id="A0A6A5YKW7"/>
<evidence type="ECO:0000256" key="1">
    <source>
        <dbReference type="SAM" id="Phobius"/>
    </source>
</evidence>
<feature type="transmembrane region" description="Helical" evidence="1">
    <location>
        <begin position="47"/>
        <end position="63"/>
    </location>
</feature>